<dbReference type="SUPFAM" id="SSF90123">
    <property type="entry name" value="ABC transporter transmembrane region"/>
    <property type="match status" value="1"/>
</dbReference>
<feature type="transmembrane region" description="Helical" evidence="7">
    <location>
        <begin position="89"/>
        <end position="112"/>
    </location>
</feature>
<protein>
    <submittedName>
        <fullName evidence="10">ATP-binding cassette domain-containing protein</fullName>
    </submittedName>
</protein>
<dbReference type="GO" id="GO:0016887">
    <property type="term" value="F:ATP hydrolysis activity"/>
    <property type="evidence" value="ECO:0007669"/>
    <property type="project" value="InterPro"/>
</dbReference>
<evidence type="ECO:0000256" key="4">
    <source>
        <dbReference type="ARBA" id="ARBA00022840"/>
    </source>
</evidence>
<dbReference type="InterPro" id="IPR039421">
    <property type="entry name" value="Type_1_exporter"/>
</dbReference>
<keyword evidence="5 7" id="KW-1133">Transmembrane helix</keyword>
<accession>A0A8K1ZW93</accession>
<dbReference type="PROSITE" id="PS50929">
    <property type="entry name" value="ABC_TM1F"/>
    <property type="match status" value="1"/>
</dbReference>
<dbReference type="Pfam" id="PF00005">
    <property type="entry name" value="ABC_tran"/>
    <property type="match status" value="1"/>
</dbReference>
<feature type="transmembrane region" description="Helical" evidence="7">
    <location>
        <begin position="300"/>
        <end position="318"/>
    </location>
</feature>
<gene>
    <name evidence="10" type="ORF">GS597_00520</name>
</gene>
<evidence type="ECO:0000256" key="6">
    <source>
        <dbReference type="ARBA" id="ARBA00023136"/>
    </source>
</evidence>
<dbReference type="GO" id="GO:0005524">
    <property type="term" value="F:ATP binding"/>
    <property type="evidence" value="ECO:0007669"/>
    <property type="project" value="UniProtKB-KW"/>
</dbReference>
<dbReference type="RefSeq" id="WP_161823498.1">
    <property type="nucleotide sequence ID" value="NZ_WVIC01000001.1"/>
</dbReference>
<evidence type="ECO:0000256" key="7">
    <source>
        <dbReference type="SAM" id="Phobius"/>
    </source>
</evidence>
<sequence length="626" mass="70187">MYRYLKIVLRHSSTSLLIEIFEKNIRKIILALVLVFFVAVFESISSLLIAPLVAAISGESINVSQIPSLFLAVVEFYNNLSFENRVSLVCLAISIVAISKNIIAYILGIVFYDVELKTGEALTIKCSKHLLSLDIGYYDRNQSGQILSYLNDHPQRCQKLLNSLIQLIRDLLIVSFLVALLFSISIRLTLITVMLFSILALVIKFSLDKLKYSSKIAAERIEKYLTVVNEIIQGIKVIKAFGSESLENSRLKSSLNRKMQADFDAYKHTIIPPSLTEALGTIIMLFILGSGAILLNNSEATLSLPLLLTYTFTLFRILPRLVQINNLRSQYSLLASSLDAIFTFLNTTEPQEELDLGLNYEEYRLTVEQKKLSFKNVNFSFPNDPRAILKNINLDISLGSTTAFVGSSGSGKSTLIGLIARFYKPTEGKILINDKNLNDYSINSWRKRITLVQQDNFLFNASVWENIAYGNLKATRSEIIDASQKAYAYDFIQKLPRQFDTVLGNRGFLLSGGQRQRIAIARAILCDPDILILDEATSALDSSSERIVQKAIEEVSRGRTVIVIAHRLSTIEKADNIVVMQEGAIVEQGTHQQLLALEGVYYSLYRMQSSDSEYTSSSVSDELPRL</sequence>
<keyword evidence="4 10" id="KW-0067">ATP-binding</keyword>
<keyword evidence="6 7" id="KW-0472">Membrane</keyword>
<dbReference type="GO" id="GO:0005886">
    <property type="term" value="C:plasma membrane"/>
    <property type="evidence" value="ECO:0007669"/>
    <property type="project" value="UniProtKB-SubCell"/>
</dbReference>
<dbReference type="Pfam" id="PF00664">
    <property type="entry name" value="ABC_membrane"/>
    <property type="match status" value="1"/>
</dbReference>
<evidence type="ECO:0000256" key="1">
    <source>
        <dbReference type="ARBA" id="ARBA00004651"/>
    </source>
</evidence>
<evidence type="ECO:0000256" key="2">
    <source>
        <dbReference type="ARBA" id="ARBA00022692"/>
    </source>
</evidence>
<dbReference type="InterPro" id="IPR011527">
    <property type="entry name" value="ABC1_TM_dom"/>
</dbReference>
<dbReference type="GO" id="GO:0015421">
    <property type="term" value="F:ABC-type oligopeptide transporter activity"/>
    <property type="evidence" value="ECO:0007669"/>
    <property type="project" value="TreeGrafter"/>
</dbReference>
<dbReference type="Gene3D" id="3.40.50.300">
    <property type="entry name" value="P-loop containing nucleotide triphosphate hydrolases"/>
    <property type="match status" value="1"/>
</dbReference>
<keyword evidence="3" id="KW-0547">Nucleotide-binding</keyword>
<evidence type="ECO:0000259" key="8">
    <source>
        <dbReference type="PROSITE" id="PS50893"/>
    </source>
</evidence>
<dbReference type="PROSITE" id="PS50893">
    <property type="entry name" value="ABC_TRANSPORTER_2"/>
    <property type="match status" value="1"/>
</dbReference>
<evidence type="ECO:0000313" key="11">
    <source>
        <dbReference type="Proteomes" id="UP000607397"/>
    </source>
</evidence>
<dbReference type="Proteomes" id="UP000607397">
    <property type="component" value="Unassembled WGS sequence"/>
</dbReference>
<dbReference type="InterPro" id="IPR027417">
    <property type="entry name" value="P-loop_NTPase"/>
</dbReference>
<evidence type="ECO:0000256" key="5">
    <source>
        <dbReference type="ARBA" id="ARBA00022989"/>
    </source>
</evidence>
<dbReference type="AlphaFoldDB" id="A0A8K1ZW93"/>
<comment type="caution">
    <text evidence="10">The sequence shown here is derived from an EMBL/GenBank/DDBJ whole genome shotgun (WGS) entry which is preliminary data.</text>
</comment>
<evidence type="ECO:0000313" key="10">
    <source>
        <dbReference type="EMBL" id="NCJ05027.1"/>
    </source>
</evidence>
<dbReference type="EMBL" id="WVIC01000001">
    <property type="protein sequence ID" value="NCJ05027.1"/>
    <property type="molecule type" value="Genomic_DNA"/>
</dbReference>
<feature type="domain" description="ABC transmembrane type-1" evidence="9">
    <location>
        <begin position="29"/>
        <end position="333"/>
    </location>
</feature>
<dbReference type="PANTHER" id="PTHR43394">
    <property type="entry name" value="ATP-DEPENDENT PERMEASE MDL1, MITOCHONDRIAL"/>
    <property type="match status" value="1"/>
</dbReference>
<feature type="transmembrane region" description="Helical" evidence="7">
    <location>
        <begin position="28"/>
        <end position="54"/>
    </location>
</feature>
<dbReference type="Gene3D" id="1.20.1560.10">
    <property type="entry name" value="ABC transporter type 1, transmembrane domain"/>
    <property type="match status" value="1"/>
</dbReference>
<reference evidence="10" key="1">
    <citation type="submission" date="2019-12" db="EMBL/GenBank/DDBJ databases">
        <title>High-Quality draft genome sequences of three cyanobacteria isolated from the limestone walls of the Old Cathedral of Coimbra.</title>
        <authorList>
            <person name="Tiago I."/>
            <person name="Soares F."/>
            <person name="Portugal A."/>
        </authorList>
    </citation>
    <scope>NUCLEOTIDE SEQUENCE [LARGE SCALE GENOMIC DNA]</scope>
    <source>
        <strain evidence="10">C</strain>
    </source>
</reference>
<dbReference type="FunFam" id="3.40.50.300:FF:000218">
    <property type="entry name" value="Multidrug ABC transporter ATP-binding protein"/>
    <property type="match status" value="1"/>
</dbReference>
<keyword evidence="2 7" id="KW-0812">Transmembrane</keyword>
<feature type="domain" description="ABC transporter" evidence="8">
    <location>
        <begin position="372"/>
        <end position="607"/>
    </location>
</feature>
<keyword evidence="11" id="KW-1185">Reference proteome</keyword>
<comment type="subcellular location">
    <subcellularLocation>
        <location evidence="1">Cell membrane</location>
        <topology evidence="1">Multi-pass membrane protein</topology>
    </subcellularLocation>
</comment>
<evidence type="ECO:0000256" key="3">
    <source>
        <dbReference type="ARBA" id="ARBA00022741"/>
    </source>
</evidence>
<dbReference type="InterPro" id="IPR003593">
    <property type="entry name" value="AAA+_ATPase"/>
</dbReference>
<dbReference type="SUPFAM" id="SSF52540">
    <property type="entry name" value="P-loop containing nucleoside triphosphate hydrolases"/>
    <property type="match status" value="1"/>
</dbReference>
<dbReference type="InterPro" id="IPR017871">
    <property type="entry name" value="ABC_transporter-like_CS"/>
</dbReference>
<dbReference type="PROSITE" id="PS00211">
    <property type="entry name" value="ABC_TRANSPORTER_1"/>
    <property type="match status" value="1"/>
</dbReference>
<organism evidence="10 11">
    <name type="scientific">Petrachloros mirabilis ULC683</name>
    <dbReference type="NCBI Taxonomy" id="2781853"/>
    <lineage>
        <taxon>Bacteria</taxon>
        <taxon>Bacillati</taxon>
        <taxon>Cyanobacteriota</taxon>
        <taxon>Cyanophyceae</taxon>
        <taxon>Synechococcales</taxon>
        <taxon>Petrachlorosaceae</taxon>
        <taxon>Petrachloros</taxon>
        <taxon>Petrachloros mirabilis</taxon>
    </lineage>
</organism>
<name>A0A8K1ZW93_9CYAN</name>
<dbReference type="InterPro" id="IPR003439">
    <property type="entry name" value="ABC_transporter-like_ATP-bd"/>
</dbReference>
<proteinExistence type="predicted"/>
<evidence type="ECO:0000259" key="9">
    <source>
        <dbReference type="PROSITE" id="PS50929"/>
    </source>
</evidence>
<feature type="transmembrane region" description="Helical" evidence="7">
    <location>
        <begin position="275"/>
        <end position="294"/>
    </location>
</feature>
<dbReference type="SMART" id="SM00382">
    <property type="entry name" value="AAA"/>
    <property type="match status" value="1"/>
</dbReference>
<dbReference type="InterPro" id="IPR036640">
    <property type="entry name" value="ABC1_TM_sf"/>
</dbReference>
<dbReference type="PANTHER" id="PTHR43394:SF1">
    <property type="entry name" value="ATP-BINDING CASSETTE SUB-FAMILY B MEMBER 10, MITOCHONDRIAL"/>
    <property type="match status" value="1"/>
</dbReference>
<feature type="transmembrane region" description="Helical" evidence="7">
    <location>
        <begin position="171"/>
        <end position="203"/>
    </location>
</feature>